<feature type="compositionally biased region" description="Basic and acidic residues" evidence="1">
    <location>
        <begin position="56"/>
        <end position="75"/>
    </location>
</feature>
<dbReference type="EMBL" id="LAZR01000057">
    <property type="protein sequence ID" value="KKN97460.1"/>
    <property type="molecule type" value="Genomic_DNA"/>
</dbReference>
<proteinExistence type="predicted"/>
<accession>A0A0F9UWR2</accession>
<evidence type="ECO:0000256" key="1">
    <source>
        <dbReference type="SAM" id="MobiDB-lite"/>
    </source>
</evidence>
<evidence type="ECO:0000313" key="2">
    <source>
        <dbReference type="EMBL" id="KKN97460.1"/>
    </source>
</evidence>
<protein>
    <submittedName>
        <fullName evidence="2">Uncharacterized protein</fullName>
    </submittedName>
</protein>
<comment type="caution">
    <text evidence="2">The sequence shown here is derived from an EMBL/GenBank/DDBJ whole genome shotgun (WGS) entry which is preliminary data.</text>
</comment>
<organism evidence="2">
    <name type="scientific">marine sediment metagenome</name>
    <dbReference type="NCBI Taxonomy" id="412755"/>
    <lineage>
        <taxon>unclassified sequences</taxon>
        <taxon>metagenomes</taxon>
        <taxon>ecological metagenomes</taxon>
    </lineage>
</organism>
<sequence length="75" mass="8446">MELKALREFRYAGKLLQPGGLFTATERDAKILCLIGRASPEPATPDSEAQPAPPEIKQEERANSRTYKRRDMTVE</sequence>
<reference evidence="2" key="1">
    <citation type="journal article" date="2015" name="Nature">
        <title>Complex archaea that bridge the gap between prokaryotes and eukaryotes.</title>
        <authorList>
            <person name="Spang A."/>
            <person name="Saw J.H."/>
            <person name="Jorgensen S.L."/>
            <person name="Zaremba-Niedzwiedzka K."/>
            <person name="Martijn J."/>
            <person name="Lind A.E."/>
            <person name="van Eijk R."/>
            <person name="Schleper C."/>
            <person name="Guy L."/>
            <person name="Ettema T.J."/>
        </authorList>
    </citation>
    <scope>NUCLEOTIDE SEQUENCE</scope>
</reference>
<feature type="region of interest" description="Disordered" evidence="1">
    <location>
        <begin position="36"/>
        <end position="75"/>
    </location>
</feature>
<name>A0A0F9UWR2_9ZZZZ</name>
<dbReference type="AlphaFoldDB" id="A0A0F9UWR2"/>
<gene>
    <name evidence="2" type="ORF">LCGC14_0155790</name>
</gene>